<evidence type="ECO:0000313" key="1">
    <source>
        <dbReference type="EMBL" id="PVD22932.1"/>
    </source>
</evidence>
<name>A0A2T7NP54_POMCA</name>
<dbReference type="AlphaFoldDB" id="A0A2T7NP54"/>
<evidence type="ECO:0000313" key="2">
    <source>
        <dbReference type="Proteomes" id="UP000245119"/>
    </source>
</evidence>
<protein>
    <submittedName>
        <fullName evidence="1">Uncharacterized protein</fullName>
    </submittedName>
</protein>
<accession>A0A2T7NP54</accession>
<comment type="caution">
    <text evidence="1">The sequence shown here is derived from an EMBL/GenBank/DDBJ whole genome shotgun (WGS) entry which is preliminary data.</text>
</comment>
<keyword evidence="2" id="KW-1185">Reference proteome</keyword>
<reference evidence="1 2" key="1">
    <citation type="submission" date="2018-04" db="EMBL/GenBank/DDBJ databases">
        <title>The genome of golden apple snail Pomacea canaliculata provides insight into stress tolerance and invasive adaptation.</title>
        <authorList>
            <person name="Liu C."/>
            <person name="Liu B."/>
            <person name="Ren Y."/>
            <person name="Zhang Y."/>
            <person name="Wang H."/>
            <person name="Li S."/>
            <person name="Jiang F."/>
            <person name="Yin L."/>
            <person name="Zhang G."/>
            <person name="Qian W."/>
            <person name="Fan W."/>
        </authorList>
    </citation>
    <scope>NUCLEOTIDE SEQUENCE [LARGE SCALE GENOMIC DNA]</scope>
    <source>
        <strain evidence="1">SZHN2017</strain>
        <tissue evidence="1">Muscle</tissue>
    </source>
</reference>
<dbReference type="OrthoDB" id="6508726at2759"/>
<proteinExistence type="predicted"/>
<sequence length="176" mass="19469">MTVLCVSLQASLMDQDLSLMKQLLTLNETIEELKWQRRYYYSKTSVRGSSQDLDHSDWSVSDTEMYDSDEDIATKTATTTTTTTASHSQVSSSRQLPVISLSSTTTNRRKCETVPAFDATSGLVVKAQSSDSNNKRYVDTQILVNGSAIKIYHGEQDSFDSGIHESTGEEDSSMSV</sequence>
<dbReference type="EMBL" id="PZQS01000010">
    <property type="protein sequence ID" value="PVD22932.1"/>
    <property type="molecule type" value="Genomic_DNA"/>
</dbReference>
<gene>
    <name evidence="1" type="ORF">C0Q70_16192</name>
</gene>
<dbReference type="Proteomes" id="UP000245119">
    <property type="component" value="Linkage Group LG10"/>
</dbReference>
<organism evidence="1 2">
    <name type="scientific">Pomacea canaliculata</name>
    <name type="common">Golden apple snail</name>
    <dbReference type="NCBI Taxonomy" id="400727"/>
    <lineage>
        <taxon>Eukaryota</taxon>
        <taxon>Metazoa</taxon>
        <taxon>Spiralia</taxon>
        <taxon>Lophotrochozoa</taxon>
        <taxon>Mollusca</taxon>
        <taxon>Gastropoda</taxon>
        <taxon>Caenogastropoda</taxon>
        <taxon>Architaenioglossa</taxon>
        <taxon>Ampullarioidea</taxon>
        <taxon>Ampullariidae</taxon>
        <taxon>Pomacea</taxon>
    </lineage>
</organism>